<name>A0AA91VDW9_9BACI</name>
<organism evidence="1 2">
    <name type="scientific">Bacillus pseudomycoides</name>
    <dbReference type="NCBI Taxonomy" id="64104"/>
    <lineage>
        <taxon>Bacteria</taxon>
        <taxon>Bacillati</taxon>
        <taxon>Bacillota</taxon>
        <taxon>Bacilli</taxon>
        <taxon>Bacillales</taxon>
        <taxon>Bacillaceae</taxon>
        <taxon>Bacillus</taxon>
        <taxon>Bacillus cereus group</taxon>
    </lineage>
</organism>
<comment type="caution">
    <text evidence="1">The sequence shown here is derived from an EMBL/GenBank/DDBJ whole genome shotgun (WGS) entry which is preliminary data.</text>
</comment>
<reference evidence="1 2" key="1">
    <citation type="submission" date="2017-09" db="EMBL/GenBank/DDBJ databases">
        <title>Large-scale bioinformatics analysis of Bacillus genomes uncovers conserved roles of natural products in bacterial physiology.</title>
        <authorList>
            <consortium name="Agbiome Team Llc"/>
            <person name="Bleich R.M."/>
            <person name="Grubbs K.J."/>
            <person name="Santa Maria K.C."/>
            <person name="Allen S.E."/>
            <person name="Farag S."/>
            <person name="Shank E.A."/>
            <person name="Bowers A."/>
        </authorList>
    </citation>
    <scope>NUCLEOTIDE SEQUENCE [LARGE SCALE GENOMIC DNA]</scope>
    <source>
        <strain evidence="1 2">AFS092012</strain>
    </source>
</reference>
<dbReference type="RefSeq" id="WP_097963252.1">
    <property type="nucleotide sequence ID" value="NZ_NVOR01000038.1"/>
</dbReference>
<gene>
    <name evidence="1" type="ORF">CON65_12640</name>
</gene>
<evidence type="ECO:0000313" key="1">
    <source>
        <dbReference type="EMBL" id="PED82325.1"/>
    </source>
</evidence>
<sequence>MQIGRKLYYDTVSGEILVDTGERQGYIVETTLEQDVATYTRLSERNSDTFDYVQLEYGQYHDEFMRATHIKIDVATKQVVFDYTPEVVEEIEKEKSLDERVTLLEGTMNDILLGGM</sequence>
<accession>A0AA91VDW9</accession>
<dbReference type="Proteomes" id="UP000221020">
    <property type="component" value="Unassembled WGS sequence"/>
</dbReference>
<proteinExistence type="predicted"/>
<protein>
    <submittedName>
        <fullName evidence="1">Uncharacterized protein</fullName>
    </submittedName>
</protein>
<dbReference type="EMBL" id="NVOR01000038">
    <property type="protein sequence ID" value="PED82325.1"/>
    <property type="molecule type" value="Genomic_DNA"/>
</dbReference>
<dbReference type="AlphaFoldDB" id="A0AA91VDW9"/>
<evidence type="ECO:0000313" key="2">
    <source>
        <dbReference type="Proteomes" id="UP000221020"/>
    </source>
</evidence>